<evidence type="ECO:0000313" key="1">
    <source>
        <dbReference type="EMBL" id="KAK8921250.1"/>
    </source>
</evidence>
<dbReference type="GO" id="GO:0009933">
    <property type="term" value="P:meristem structural organization"/>
    <property type="evidence" value="ECO:0007669"/>
    <property type="project" value="InterPro"/>
</dbReference>
<dbReference type="AlphaFoldDB" id="A0AAP0FWX7"/>
<sequence>MKLYTDFCEKSTESPSHKLLKWLYSLEVSEDEIIVSDCALQDVSVTPFLHALEVHKTVALLDISHNSLGNETMEKIQQIFTSSNQKYGGLTLDLHCNRFGPTALFQICECPVMFKRLEVLNLSHNRLTDACSSYLSTILENCKALYSLKIEQCSITSRTIQKLADSLHDESILSHLSIGNNNPISGNAMVNLLSKLSSLKRFSELSVTGIRLNKPMVDGLCQLAKLSSLSALFLGGTYIGDDGAVSLTEALRCGPQEFVKLDLASCGITSDVVTKVFANIARIDGIVELNLGGNSIADEGCYALERILSDQQCSLKSLILDRCQLGLGGILRIVAALGGDQVPTKICAESTRRTTIIERADIISIPDDPFHGLEMRVLRCIHKPADNSDNKGYIRSSDSEINEFVNQTTILLWILKK</sequence>
<dbReference type="PROSITE" id="PS51450">
    <property type="entry name" value="LRR"/>
    <property type="match status" value="1"/>
</dbReference>
<dbReference type="SUPFAM" id="SSF52047">
    <property type="entry name" value="RNI-like"/>
    <property type="match status" value="1"/>
</dbReference>
<dbReference type="GO" id="GO:0072423">
    <property type="term" value="P:response to DNA damage checkpoint signaling"/>
    <property type="evidence" value="ECO:0007669"/>
    <property type="project" value="InterPro"/>
</dbReference>
<evidence type="ECO:0000313" key="2">
    <source>
        <dbReference type="Proteomes" id="UP001418222"/>
    </source>
</evidence>
<dbReference type="InterPro" id="IPR001611">
    <property type="entry name" value="Leu-rich_rpt"/>
</dbReference>
<gene>
    <name evidence="1" type="primary">TSK</name>
    <name evidence="1" type="ORF">KSP39_PZI020737</name>
</gene>
<protein>
    <submittedName>
        <fullName evidence="1">Protein TONSOKU</fullName>
    </submittedName>
</protein>
<dbReference type="InterPro" id="IPR032675">
    <property type="entry name" value="LRR_dom_sf"/>
</dbReference>
<dbReference type="GO" id="GO:0040029">
    <property type="term" value="P:epigenetic regulation of gene expression"/>
    <property type="evidence" value="ECO:0007669"/>
    <property type="project" value="InterPro"/>
</dbReference>
<accession>A0AAP0FWX7</accession>
<dbReference type="GO" id="GO:0005634">
    <property type="term" value="C:nucleus"/>
    <property type="evidence" value="ECO:0007669"/>
    <property type="project" value="InterPro"/>
</dbReference>
<reference evidence="1 2" key="1">
    <citation type="journal article" date="2022" name="Nat. Plants">
        <title>Genomes of leafy and leafless Platanthera orchids illuminate the evolution of mycoheterotrophy.</title>
        <authorList>
            <person name="Li M.H."/>
            <person name="Liu K.W."/>
            <person name="Li Z."/>
            <person name="Lu H.C."/>
            <person name="Ye Q.L."/>
            <person name="Zhang D."/>
            <person name="Wang J.Y."/>
            <person name="Li Y.F."/>
            <person name="Zhong Z.M."/>
            <person name="Liu X."/>
            <person name="Yu X."/>
            <person name="Liu D.K."/>
            <person name="Tu X.D."/>
            <person name="Liu B."/>
            <person name="Hao Y."/>
            <person name="Liao X.Y."/>
            <person name="Jiang Y.T."/>
            <person name="Sun W.H."/>
            <person name="Chen J."/>
            <person name="Chen Y.Q."/>
            <person name="Ai Y."/>
            <person name="Zhai J.W."/>
            <person name="Wu S.S."/>
            <person name="Zhou Z."/>
            <person name="Hsiao Y.Y."/>
            <person name="Wu W.L."/>
            <person name="Chen Y.Y."/>
            <person name="Lin Y.F."/>
            <person name="Hsu J.L."/>
            <person name="Li C.Y."/>
            <person name="Wang Z.W."/>
            <person name="Zhao X."/>
            <person name="Zhong W.Y."/>
            <person name="Ma X.K."/>
            <person name="Ma L."/>
            <person name="Huang J."/>
            <person name="Chen G.Z."/>
            <person name="Huang M.Z."/>
            <person name="Huang L."/>
            <person name="Peng D.H."/>
            <person name="Luo Y.B."/>
            <person name="Zou S.Q."/>
            <person name="Chen S.P."/>
            <person name="Lan S."/>
            <person name="Tsai W.C."/>
            <person name="Van de Peer Y."/>
            <person name="Liu Z.J."/>
        </authorList>
    </citation>
    <scope>NUCLEOTIDE SEQUENCE [LARGE SCALE GENOMIC DNA]</scope>
    <source>
        <strain evidence="1">Lor287</strain>
    </source>
</reference>
<dbReference type="SMART" id="SM00368">
    <property type="entry name" value="LRR_RI"/>
    <property type="match status" value="6"/>
</dbReference>
<proteinExistence type="predicted"/>
<dbReference type="EMBL" id="JBBWWQ010000018">
    <property type="protein sequence ID" value="KAK8921250.1"/>
    <property type="molecule type" value="Genomic_DNA"/>
</dbReference>
<dbReference type="Pfam" id="PF13516">
    <property type="entry name" value="LRR_6"/>
    <property type="match status" value="1"/>
</dbReference>
<dbReference type="InterPro" id="IPR044227">
    <property type="entry name" value="TONSOKU"/>
</dbReference>
<dbReference type="Gene3D" id="3.80.10.10">
    <property type="entry name" value="Ribonuclease Inhibitor"/>
    <property type="match status" value="1"/>
</dbReference>
<organism evidence="1 2">
    <name type="scientific">Platanthera zijinensis</name>
    <dbReference type="NCBI Taxonomy" id="2320716"/>
    <lineage>
        <taxon>Eukaryota</taxon>
        <taxon>Viridiplantae</taxon>
        <taxon>Streptophyta</taxon>
        <taxon>Embryophyta</taxon>
        <taxon>Tracheophyta</taxon>
        <taxon>Spermatophyta</taxon>
        <taxon>Magnoliopsida</taxon>
        <taxon>Liliopsida</taxon>
        <taxon>Asparagales</taxon>
        <taxon>Orchidaceae</taxon>
        <taxon>Orchidoideae</taxon>
        <taxon>Orchideae</taxon>
        <taxon>Orchidinae</taxon>
        <taxon>Platanthera</taxon>
    </lineage>
</organism>
<dbReference type="FunFam" id="3.80.10.10:FF:000500">
    <property type="entry name" value="Protein TONSOKU"/>
    <property type="match status" value="1"/>
</dbReference>
<dbReference type="PANTHER" id="PTHR47684:SF1">
    <property type="entry name" value="PROTEIN TONSOKU"/>
    <property type="match status" value="1"/>
</dbReference>
<dbReference type="Pfam" id="PF00560">
    <property type="entry name" value="LRR_1"/>
    <property type="match status" value="1"/>
</dbReference>
<comment type="caution">
    <text evidence="1">The sequence shown here is derived from an EMBL/GenBank/DDBJ whole genome shotgun (WGS) entry which is preliminary data.</text>
</comment>
<keyword evidence="2" id="KW-1185">Reference proteome</keyword>
<dbReference type="Proteomes" id="UP001418222">
    <property type="component" value="Unassembled WGS sequence"/>
</dbReference>
<name>A0AAP0FWX7_9ASPA</name>
<dbReference type="PANTHER" id="PTHR47684">
    <property type="entry name" value="PROTEIN TONSOKU"/>
    <property type="match status" value="1"/>
</dbReference>